<protein>
    <submittedName>
        <fullName evidence="1">Uncharacterized protein</fullName>
    </submittedName>
</protein>
<dbReference type="Proteomes" id="UP001151760">
    <property type="component" value="Unassembled WGS sequence"/>
</dbReference>
<accession>A0ABQ5I5S2</accession>
<evidence type="ECO:0000313" key="2">
    <source>
        <dbReference type="Proteomes" id="UP001151760"/>
    </source>
</evidence>
<comment type="caution">
    <text evidence="1">The sequence shown here is derived from an EMBL/GenBank/DDBJ whole genome shotgun (WGS) entry which is preliminary data.</text>
</comment>
<reference evidence="1" key="1">
    <citation type="journal article" date="2022" name="Int. J. Mol. Sci.">
        <title>Draft Genome of Tanacetum Coccineum: Genomic Comparison of Closely Related Tanacetum-Family Plants.</title>
        <authorList>
            <person name="Yamashiro T."/>
            <person name="Shiraishi A."/>
            <person name="Nakayama K."/>
            <person name="Satake H."/>
        </authorList>
    </citation>
    <scope>NUCLEOTIDE SEQUENCE</scope>
</reference>
<feature type="non-terminal residue" evidence="1">
    <location>
        <position position="1"/>
    </location>
</feature>
<name>A0ABQ5I5S2_9ASTR</name>
<sequence>QVGVVVMLKLAARMSNELLLIKVNFIRFYRTRLGKQISPNDDEAIRVAMWDFCGI</sequence>
<keyword evidence="2" id="KW-1185">Reference proteome</keyword>
<dbReference type="EMBL" id="BQNB010020387">
    <property type="protein sequence ID" value="GJT95439.1"/>
    <property type="molecule type" value="Genomic_DNA"/>
</dbReference>
<reference evidence="1" key="2">
    <citation type="submission" date="2022-01" db="EMBL/GenBank/DDBJ databases">
        <authorList>
            <person name="Yamashiro T."/>
            <person name="Shiraishi A."/>
            <person name="Satake H."/>
            <person name="Nakayama K."/>
        </authorList>
    </citation>
    <scope>NUCLEOTIDE SEQUENCE</scope>
</reference>
<gene>
    <name evidence="1" type="ORF">Tco_1090957</name>
</gene>
<organism evidence="1 2">
    <name type="scientific">Tanacetum coccineum</name>
    <dbReference type="NCBI Taxonomy" id="301880"/>
    <lineage>
        <taxon>Eukaryota</taxon>
        <taxon>Viridiplantae</taxon>
        <taxon>Streptophyta</taxon>
        <taxon>Embryophyta</taxon>
        <taxon>Tracheophyta</taxon>
        <taxon>Spermatophyta</taxon>
        <taxon>Magnoliopsida</taxon>
        <taxon>eudicotyledons</taxon>
        <taxon>Gunneridae</taxon>
        <taxon>Pentapetalae</taxon>
        <taxon>asterids</taxon>
        <taxon>campanulids</taxon>
        <taxon>Asterales</taxon>
        <taxon>Asteraceae</taxon>
        <taxon>Asteroideae</taxon>
        <taxon>Anthemideae</taxon>
        <taxon>Anthemidinae</taxon>
        <taxon>Tanacetum</taxon>
    </lineage>
</organism>
<proteinExistence type="predicted"/>
<evidence type="ECO:0000313" key="1">
    <source>
        <dbReference type="EMBL" id="GJT95439.1"/>
    </source>
</evidence>